<accession>A0A329LPU9</accession>
<dbReference type="GO" id="GO:0045004">
    <property type="term" value="P:DNA replication proofreading"/>
    <property type="evidence" value="ECO:0007669"/>
    <property type="project" value="TreeGrafter"/>
</dbReference>
<gene>
    <name evidence="5" type="ORF">DQG23_39350</name>
</gene>
<dbReference type="GO" id="GO:0003677">
    <property type="term" value="F:DNA binding"/>
    <property type="evidence" value="ECO:0007669"/>
    <property type="project" value="InterPro"/>
</dbReference>
<evidence type="ECO:0000256" key="1">
    <source>
        <dbReference type="ARBA" id="ARBA00022722"/>
    </source>
</evidence>
<dbReference type="OrthoDB" id="9804290at2"/>
<keyword evidence="6" id="KW-1185">Reference proteome</keyword>
<keyword evidence="1" id="KW-0540">Nuclease</keyword>
<feature type="domain" description="Exonuclease" evidence="4">
    <location>
        <begin position="50"/>
        <end position="219"/>
    </location>
</feature>
<dbReference type="InterPro" id="IPR012337">
    <property type="entry name" value="RNaseH-like_sf"/>
</dbReference>
<evidence type="ECO:0000256" key="3">
    <source>
        <dbReference type="ARBA" id="ARBA00022839"/>
    </source>
</evidence>
<dbReference type="NCBIfam" id="TIGR00573">
    <property type="entry name" value="dnaq"/>
    <property type="match status" value="1"/>
</dbReference>
<dbReference type="GO" id="GO:0008408">
    <property type="term" value="F:3'-5' exonuclease activity"/>
    <property type="evidence" value="ECO:0007669"/>
    <property type="project" value="TreeGrafter"/>
</dbReference>
<dbReference type="GO" id="GO:0005829">
    <property type="term" value="C:cytosol"/>
    <property type="evidence" value="ECO:0007669"/>
    <property type="project" value="TreeGrafter"/>
</dbReference>
<dbReference type="AlphaFoldDB" id="A0A329LPU9"/>
<dbReference type="InterPro" id="IPR006054">
    <property type="entry name" value="DnaQ"/>
</dbReference>
<dbReference type="PANTHER" id="PTHR30231:SF41">
    <property type="entry name" value="DNA POLYMERASE III SUBUNIT EPSILON"/>
    <property type="match status" value="1"/>
</dbReference>
<keyword evidence="2" id="KW-0378">Hydrolase</keyword>
<name>A0A329LPU9_9BACL</name>
<protein>
    <submittedName>
        <fullName evidence="5">3'-5' exonuclease</fullName>
    </submittedName>
</protein>
<sequence>MWEYYKMGGLSPAITSLYNGKSAQQMAFIRSMMKEQRQRSLFDISLSGMEAVVFDLETTGFSPYHGDEIISIGAVSVIGSLVKEDETFYSEVNPERMIPDHIVELTGITNEQAAGAPSLMEALRYFLHFVQQKVLVVHGSGHDKRFLNSALWRTSKVNMTHRVLDTMMIAKWLRPASKCYGLDELLDAYGIEPMQRHHALYDAVMTAKLWSAMNEEISERGVATLGDLYVGLSHHEGMSPTR</sequence>
<evidence type="ECO:0000313" key="5">
    <source>
        <dbReference type="EMBL" id="RAV09518.1"/>
    </source>
</evidence>
<dbReference type="InterPro" id="IPR013520">
    <property type="entry name" value="Ribonucl_H"/>
</dbReference>
<dbReference type="Gene3D" id="3.30.420.10">
    <property type="entry name" value="Ribonuclease H-like superfamily/Ribonuclease H"/>
    <property type="match status" value="1"/>
</dbReference>
<comment type="caution">
    <text evidence="5">The sequence shown here is derived from an EMBL/GenBank/DDBJ whole genome shotgun (WGS) entry which is preliminary data.</text>
</comment>
<dbReference type="FunFam" id="3.30.420.10:FF:000045">
    <property type="entry name" value="3'-5' exonuclease DinG"/>
    <property type="match status" value="1"/>
</dbReference>
<dbReference type="EMBL" id="QMFB01000049">
    <property type="protein sequence ID" value="RAV09518.1"/>
    <property type="molecule type" value="Genomic_DNA"/>
</dbReference>
<keyword evidence="3 5" id="KW-0269">Exonuclease</keyword>
<organism evidence="5 6">
    <name type="scientific">Paenibacillus contaminans</name>
    <dbReference type="NCBI Taxonomy" id="450362"/>
    <lineage>
        <taxon>Bacteria</taxon>
        <taxon>Bacillati</taxon>
        <taxon>Bacillota</taxon>
        <taxon>Bacilli</taxon>
        <taxon>Bacillales</taxon>
        <taxon>Paenibacillaceae</taxon>
        <taxon>Paenibacillus</taxon>
    </lineage>
</organism>
<dbReference type="InterPro" id="IPR036397">
    <property type="entry name" value="RNaseH_sf"/>
</dbReference>
<proteinExistence type="predicted"/>
<dbReference type="Pfam" id="PF00929">
    <property type="entry name" value="RNase_T"/>
    <property type="match status" value="1"/>
</dbReference>
<dbReference type="SUPFAM" id="SSF53098">
    <property type="entry name" value="Ribonuclease H-like"/>
    <property type="match status" value="1"/>
</dbReference>
<dbReference type="GO" id="GO:0003887">
    <property type="term" value="F:DNA-directed DNA polymerase activity"/>
    <property type="evidence" value="ECO:0007669"/>
    <property type="project" value="InterPro"/>
</dbReference>
<reference evidence="5 6" key="1">
    <citation type="journal article" date="2009" name="Int. J. Syst. Evol. Microbiol.">
        <title>Paenibacillus contaminans sp. nov., isolated from a contaminated laboratory plate.</title>
        <authorList>
            <person name="Chou J.H."/>
            <person name="Lee J.H."/>
            <person name="Lin M.C."/>
            <person name="Chang P.S."/>
            <person name="Arun A.B."/>
            <person name="Young C.C."/>
            <person name="Chen W.M."/>
        </authorList>
    </citation>
    <scope>NUCLEOTIDE SEQUENCE [LARGE SCALE GENOMIC DNA]</scope>
    <source>
        <strain evidence="5 6">CKOBP-6</strain>
    </source>
</reference>
<dbReference type="CDD" id="cd06127">
    <property type="entry name" value="DEDDh"/>
    <property type="match status" value="1"/>
</dbReference>
<evidence type="ECO:0000259" key="4">
    <source>
        <dbReference type="SMART" id="SM00479"/>
    </source>
</evidence>
<evidence type="ECO:0000256" key="2">
    <source>
        <dbReference type="ARBA" id="ARBA00022801"/>
    </source>
</evidence>
<dbReference type="Proteomes" id="UP000250369">
    <property type="component" value="Unassembled WGS sequence"/>
</dbReference>
<dbReference type="PANTHER" id="PTHR30231">
    <property type="entry name" value="DNA POLYMERASE III SUBUNIT EPSILON"/>
    <property type="match status" value="1"/>
</dbReference>
<dbReference type="NCBIfam" id="NF005836">
    <property type="entry name" value="PRK07740.1"/>
    <property type="match status" value="1"/>
</dbReference>
<evidence type="ECO:0000313" key="6">
    <source>
        <dbReference type="Proteomes" id="UP000250369"/>
    </source>
</evidence>
<dbReference type="SMART" id="SM00479">
    <property type="entry name" value="EXOIII"/>
    <property type="match status" value="1"/>
</dbReference>